<protein>
    <submittedName>
        <fullName evidence="1">2-deoxyglucose-6-phosphatase</fullName>
    </submittedName>
</protein>
<dbReference type="KEGG" id="psul:AU252_06860"/>
<dbReference type="STRING" id="121292.AU252_06860"/>
<sequence>MNIPTPAATRAPAATRTLTCRAVLFDMDGTLVDSTAVVEEVWGEFAARYGLDIAEILRTSHGVQAADTVRRFAPEGADVVALTAELGAMERVRTAGIIALPGAADLLRSLPAQAVALVTSADRTLADIRMDAAGLDMPATAVTADLVTRGKPHPEGYLMAAGLLGVNPEDAVVFEDAPAGIAAGVAAGIRTVAVGPNAGELPAGVLHIADYRAVTASVETDAAGRQLISFRL</sequence>
<dbReference type="Gene3D" id="3.40.50.1000">
    <property type="entry name" value="HAD superfamily/HAD-like"/>
    <property type="match status" value="1"/>
</dbReference>
<dbReference type="Gene3D" id="1.10.150.240">
    <property type="entry name" value="Putative phosphatase, domain 2"/>
    <property type="match status" value="1"/>
</dbReference>
<dbReference type="FunFam" id="3.40.50.1000:FF:000162">
    <property type="entry name" value="HAD-like protein"/>
    <property type="match status" value="1"/>
</dbReference>
<dbReference type="SUPFAM" id="SSF56784">
    <property type="entry name" value="HAD-like"/>
    <property type="match status" value="1"/>
</dbReference>
<dbReference type="InterPro" id="IPR023214">
    <property type="entry name" value="HAD_sf"/>
</dbReference>
<accession>A0A0U3R6V8</accession>
<dbReference type="GO" id="GO:0050308">
    <property type="term" value="F:sugar-phosphatase activity"/>
    <property type="evidence" value="ECO:0007669"/>
    <property type="project" value="TreeGrafter"/>
</dbReference>
<organism evidence="1">
    <name type="scientific">Pseudarthrobacter sulfonivorans</name>
    <dbReference type="NCBI Taxonomy" id="121292"/>
    <lineage>
        <taxon>Bacteria</taxon>
        <taxon>Bacillati</taxon>
        <taxon>Actinomycetota</taxon>
        <taxon>Actinomycetes</taxon>
        <taxon>Micrococcales</taxon>
        <taxon>Micrococcaceae</taxon>
        <taxon>Pseudarthrobacter</taxon>
    </lineage>
</organism>
<evidence type="ECO:0000313" key="2">
    <source>
        <dbReference type="Proteomes" id="UP000065151"/>
    </source>
</evidence>
<gene>
    <name evidence="1" type="ORF">AU252_06860</name>
</gene>
<dbReference type="SFLD" id="SFLDG01129">
    <property type="entry name" value="C1.5:_HAD__Beta-PGM__Phosphata"/>
    <property type="match status" value="1"/>
</dbReference>
<dbReference type="SFLD" id="SFLDG01135">
    <property type="entry name" value="C1.5.6:_HAD__Beta-PGM__Phospha"/>
    <property type="match status" value="1"/>
</dbReference>
<dbReference type="PANTHER" id="PTHR43481:SF4">
    <property type="entry name" value="GLYCEROL-1-PHOSPHATE PHOSPHOHYDROLASE 1-RELATED"/>
    <property type="match status" value="1"/>
</dbReference>
<name>A0A0U3R6V8_9MICC</name>
<dbReference type="InterPro" id="IPR023198">
    <property type="entry name" value="PGP-like_dom2"/>
</dbReference>
<dbReference type="InterPro" id="IPR051806">
    <property type="entry name" value="HAD-like_SPP"/>
</dbReference>
<proteinExistence type="predicted"/>
<evidence type="ECO:0000313" key="1">
    <source>
        <dbReference type="EMBL" id="ALV40913.1"/>
    </source>
</evidence>
<dbReference type="AlphaFoldDB" id="A0A0U3R6V8"/>
<dbReference type="Proteomes" id="UP000065151">
    <property type="component" value="Chromosome"/>
</dbReference>
<dbReference type="SFLD" id="SFLDS00003">
    <property type="entry name" value="Haloacid_Dehalogenase"/>
    <property type="match status" value="1"/>
</dbReference>
<dbReference type="EMBL" id="CP013747">
    <property type="protein sequence ID" value="ALV40913.1"/>
    <property type="molecule type" value="Genomic_DNA"/>
</dbReference>
<reference evidence="1 2" key="1">
    <citation type="submission" date="2015-12" db="EMBL/GenBank/DDBJ databases">
        <authorList>
            <person name="Shamseldin A."/>
            <person name="Moawad H."/>
            <person name="Abd El-Rahim W.M."/>
            <person name="Sadowsky M.J."/>
        </authorList>
    </citation>
    <scope>NUCLEOTIDE SEQUENCE [LARGE SCALE GENOMIC DNA]</scope>
    <source>
        <strain evidence="1 2">Ar51</strain>
    </source>
</reference>
<dbReference type="Pfam" id="PF00702">
    <property type="entry name" value="Hydrolase"/>
    <property type="match status" value="1"/>
</dbReference>
<dbReference type="InterPro" id="IPR006439">
    <property type="entry name" value="HAD-SF_hydro_IA"/>
</dbReference>
<dbReference type="InterPro" id="IPR036412">
    <property type="entry name" value="HAD-like_sf"/>
</dbReference>
<dbReference type="NCBIfam" id="TIGR01509">
    <property type="entry name" value="HAD-SF-IA-v3"/>
    <property type="match status" value="1"/>
</dbReference>
<dbReference type="PANTHER" id="PTHR43481">
    <property type="entry name" value="FRUCTOSE-1-PHOSPHATE PHOSPHATASE"/>
    <property type="match status" value="1"/>
</dbReference>
<dbReference type="RefSeq" id="WP_058930077.1">
    <property type="nucleotide sequence ID" value="NZ_CP013747.1"/>
</dbReference>